<evidence type="ECO:0000256" key="1">
    <source>
        <dbReference type="ARBA" id="ARBA00000677"/>
    </source>
</evidence>
<dbReference type="CDD" id="cd06530">
    <property type="entry name" value="S26_SPase_I"/>
    <property type="match status" value="1"/>
</dbReference>
<dbReference type="SUPFAM" id="SSF51306">
    <property type="entry name" value="LexA/Signal peptidase"/>
    <property type="match status" value="1"/>
</dbReference>
<dbReference type="InterPro" id="IPR019533">
    <property type="entry name" value="Peptidase_S26"/>
</dbReference>
<comment type="subcellular location">
    <subcellularLocation>
        <location evidence="2">Cell membrane</location>
        <topology evidence="2">Single-pass type II membrane protein</topology>
    </subcellularLocation>
    <subcellularLocation>
        <location evidence="6">Membrane</location>
        <topology evidence="6">Single-pass type II membrane protein</topology>
    </subcellularLocation>
</comment>
<dbReference type="PANTHER" id="PTHR43390:SF1">
    <property type="entry name" value="CHLOROPLAST PROCESSING PEPTIDASE"/>
    <property type="match status" value="1"/>
</dbReference>
<dbReference type="EMBL" id="JBHSHC010000112">
    <property type="protein sequence ID" value="MFC4768674.1"/>
    <property type="molecule type" value="Genomic_DNA"/>
</dbReference>
<evidence type="ECO:0000256" key="6">
    <source>
        <dbReference type="RuleBase" id="RU362042"/>
    </source>
</evidence>
<dbReference type="InterPro" id="IPR036286">
    <property type="entry name" value="LexA/Signal_pep-like_sf"/>
</dbReference>
<dbReference type="Gene3D" id="2.10.109.10">
    <property type="entry name" value="Umud Fragment, subunit A"/>
    <property type="match status" value="1"/>
</dbReference>
<accession>A0ABV9Q490</accession>
<dbReference type="PRINTS" id="PR00727">
    <property type="entry name" value="LEADERPTASE"/>
</dbReference>
<keyword evidence="6" id="KW-0472">Membrane</keyword>
<gene>
    <name evidence="8" type="primary">lepB</name>
    <name evidence="8" type="ORF">ACFO8Q_15120</name>
</gene>
<keyword evidence="6" id="KW-1133">Transmembrane helix</keyword>
<dbReference type="Proteomes" id="UP001596002">
    <property type="component" value="Unassembled WGS sequence"/>
</dbReference>
<keyword evidence="5 6" id="KW-0378">Hydrolase</keyword>
<sequence length="176" mass="19829">MSERTTNETWEWIKALGLAVILALGIHQFVFAQFLVDGESMMPTMEDHERLIVNKIIYRIHKPEHGDIIVFQYPADKSKDFIKRVIGLPGDKIEVRGGKVYRNGAELAEPYLGEATNGSFGPVTVPEGKLFVMGDNRNNSKDSRDGSVGFVPFDLVVGRADVVFWPPDKFELFPFK</sequence>
<reference evidence="9" key="1">
    <citation type="journal article" date="2019" name="Int. J. Syst. Evol. Microbiol.">
        <title>The Global Catalogue of Microorganisms (GCM) 10K type strain sequencing project: providing services to taxonomists for standard genome sequencing and annotation.</title>
        <authorList>
            <consortium name="The Broad Institute Genomics Platform"/>
            <consortium name="The Broad Institute Genome Sequencing Center for Infectious Disease"/>
            <person name="Wu L."/>
            <person name="Ma J."/>
        </authorList>
    </citation>
    <scope>NUCLEOTIDE SEQUENCE [LARGE SCALE GENOMIC DNA]</scope>
    <source>
        <strain evidence="9">WYCCWR 12678</strain>
    </source>
</reference>
<dbReference type="GO" id="GO:0009003">
    <property type="term" value="F:signal peptidase activity"/>
    <property type="evidence" value="ECO:0007669"/>
    <property type="project" value="UniProtKB-EC"/>
</dbReference>
<evidence type="ECO:0000313" key="9">
    <source>
        <dbReference type="Proteomes" id="UP001596002"/>
    </source>
</evidence>
<dbReference type="PROSITE" id="PS00761">
    <property type="entry name" value="SPASE_I_3"/>
    <property type="match status" value="1"/>
</dbReference>
<dbReference type="RefSeq" id="WP_380026623.1">
    <property type="nucleotide sequence ID" value="NZ_JBHSHC010000112.1"/>
</dbReference>
<feature type="domain" description="Peptidase S26" evidence="7">
    <location>
        <begin position="10"/>
        <end position="165"/>
    </location>
</feature>
<evidence type="ECO:0000313" key="8">
    <source>
        <dbReference type="EMBL" id="MFC4768674.1"/>
    </source>
</evidence>
<dbReference type="PANTHER" id="PTHR43390">
    <property type="entry name" value="SIGNAL PEPTIDASE I"/>
    <property type="match status" value="1"/>
</dbReference>
<dbReference type="EC" id="3.4.21.89" evidence="4 6"/>
<dbReference type="PROSITE" id="PS00760">
    <property type="entry name" value="SPASE_I_2"/>
    <property type="match status" value="1"/>
</dbReference>
<comment type="catalytic activity">
    <reaction evidence="1 6">
        <text>Cleavage of hydrophobic, N-terminal signal or leader sequences from secreted and periplasmic proteins.</text>
        <dbReference type="EC" id="3.4.21.89"/>
    </reaction>
</comment>
<dbReference type="InterPro" id="IPR019757">
    <property type="entry name" value="Pept_S26A_signal_pept_1_Lys-AS"/>
</dbReference>
<evidence type="ECO:0000259" key="7">
    <source>
        <dbReference type="Pfam" id="PF10502"/>
    </source>
</evidence>
<protein>
    <recommendedName>
        <fullName evidence="4 6">Signal peptidase I</fullName>
        <ecNumber evidence="4 6">3.4.21.89</ecNumber>
    </recommendedName>
</protein>
<comment type="similarity">
    <text evidence="3 6">Belongs to the peptidase S26 family.</text>
</comment>
<keyword evidence="6" id="KW-0645">Protease</keyword>
<comment type="caution">
    <text evidence="8">The sequence shown here is derived from an EMBL/GenBank/DDBJ whole genome shotgun (WGS) entry which is preliminary data.</text>
</comment>
<evidence type="ECO:0000256" key="4">
    <source>
        <dbReference type="ARBA" id="ARBA00013208"/>
    </source>
</evidence>
<keyword evidence="6" id="KW-0812">Transmembrane</keyword>
<evidence type="ECO:0000256" key="2">
    <source>
        <dbReference type="ARBA" id="ARBA00004401"/>
    </source>
</evidence>
<dbReference type="Pfam" id="PF10502">
    <property type="entry name" value="Peptidase_S26"/>
    <property type="match status" value="1"/>
</dbReference>
<dbReference type="InterPro" id="IPR019758">
    <property type="entry name" value="Pept_S26A_signal_pept_1_CS"/>
</dbReference>
<keyword evidence="9" id="KW-1185">Reference proteome</keyword>
<name>A0ABV9Q490_9BACL</name>
<dbReference type="InterPro" id="IPR000223">
    <property type="entry name" value="Pept_S26A_signal_pept_1"/>
</dbReference>
<organism evidence="8 9">
    <name type="scientific">Effusibacillus consociatus</name>
    <dbReference type="NCBI Taxonomy" id="1117041"/>
    <lineage>
        <taxon>Bacteria</taxon>
        <taxon>Bacillati</taxon>
        <taxon>Bacillota</taxon>
        <taxon>Bacilli</taxon>
        <taxon>Bacillales</taxon>
        <taxon>Alicyclobacillaceae</taxon>
        <taxon>Effusibacillus</taxon>
    </lineage>
</organism>
<proteinExistence type="inferred from homology"/>
<evidence type="ECO:0000256" key="5">
    <source>
        <dbReference type="ARBA" id="ARBA00022801"/>
    </source>
</evidence>
<dbReference type="NCBIfam" id="TIGR02227">
    <property type="entry name" value="sigpep_I_bact"/>
    <property type="match status" value="1"/>
</dbReference>
<evidence type="ECO:0000256" key="3">
    <source>
        <dbReference type="ARBA" id="ARBA00009370"/>
    </source>
</evidence>
<feature type="transmembrane region" description="Helical" evidence="6">
    <location>
        <begin position="12"/>
        <end position="36"/>
    </location>
</feature>